<evidence type="ECO:0000313" key="1">
    <source>
        <dbReference type="EMBL" id="QGY44144.1"/>
    </source>
</evidence>
<dbReference type="EMBL" id="CP046401">
    <property type="protein sequence ID" value="QGY44144.1"/>
    <property type="molecule type" value="Genomic_DNA"/>
</dbReference>
<accession>A0A6I6K2K2</accession>
<evidence type="ECO:0000313" key="2">
    <source>
        <dbReference type="Proteomes" id="UP000428260"/>
    </source>
</evidence>
<organism evidence="1 2">
    <name type="scientific">Maribellus comscasis</name>
    <dbReference type="NCBI Taxonomy" id="2681766"/>
    <lineage>
        <taxon>Bacteria</taxon>
        <taxon>Pseudomonadati</taxon>
        <taxon>Bacteroidota</taxon>
        <taxon>Bacteroidia</taxon>
        <taxon>Marinilabiliales</taxon>
        <taxon>Prolixibacteraceae</taxon>
        <taxon>Maribellus</taxon>
    </lineage>
</organism>
<sequence length="148" mass="16618">MKGKMIVTNMGAMFRALDKQVKDAEWQTQQLLKYAGEQFLRRARLNKEFKDDTGNLQSSIGYVVAKNRRIIINAIEGLEPEKQTAKGKTYGVRLAEAIIADYPMGYVLVGVAGMEYGVYVEANGKDVITGSIPQTKKLIREIMDELKK</sequence>
<reference evidence="1 2" key="1">
    <citation type="submission" date="2019-11" db="EMBL/GenBank/DDBJ databases">
        <authorList>
            <person name="Zheng R.K."/>
            <person name="Sun C.M."/>
        </authorList>
    </citation>
    <scope>NUCLEOTIDE SEQUENCE [LARGE SCALE GENOMIC DNA]</scope>
    <source>
        <strain evidence="1 2">WC007</strain>
    </source>
</reference>
<dbReference type="AlphaFoldDB" id="A0A6I6K2K2"/>
<dbReference type="Proteomes" id="UP000428260">
    <property type="component" value="Chromosome"/>
</dbReference>
<gene>
    <name evidence="1" type="ORF">GM418_10880</name>
</gene>
<evidence type="ECO:0008006" key="3">
    <source>
        <dbReference type="Google" id="ProtNLM"/>
    </source>
</evidence>
<dbReference type="RefSeq" id="WP_158865958.1">
    <property type="nucleotide sequence ID" value="NZ_CP046401.1"/>
</dbReference>
<protein>
    <recommendedName>
        <fullName evidence="3">HK97 gp10 family phage protein</fullName>
    </recommendedName>
</protein>
<proteinExistence type="predicted"/>
<keyword evidence="2" id="KW-1185">Reference proteome</keyword>
<name>A0A6I6K2K2_9BACT</name>
<dbReference type="KEGG" id="mcos:GM418_10880"/>